<accession>A0A1Y2FUR4</accession>
<dbReference type="GeneID" id="63784020"/>
<evidence type="ECO:0000256" key="4">
    <source>
        <dbReference type="ARBA" id="ARBA00023242"/>
    </source>
</evidence>
<dbReference type="SUPFAM" id="SSF63393">
    <property type="entry name" value="RNA polymerase subunits"/>
    <property type="match status" value="1"/>
</dbReference>
<dbReference type="Proteomes" id="UP000193685">
    <property type="component" value="Unassembled WGS sequence"/>
</dbReference>
<gene>
    <name evidence="6" type="ORF">BCR37DRAFT_342247</name>
</gene>
<dbReference type="GO" id="GO:0003899">
    <property type="term" value="F:DNA-directed RNA polymerase activity"/>
    <property type="evidence" value="ECO:0007669"/>
    <property type="project" value="InterPro"/>
</dbReference>
<dbReference type="GO" id="GO:0003677">
    <property type="term" value="F:DNA binding"/>
    <property type="evidence" value="ECO:0007669"/>
    <property type="project" value="InterPro"/>
</dbReference>
<comment type="caution">
    <text evidence="6">The sequence shown here is derived from an EMBL/GenBank/DDBJ whole genome shotgun (WGS) entry which is preliminary data.</text>
</comment>
<dbReference type="GO" id="GO:0006351">
    <property type="term" value="P:DNA-templated transcription"/>
    <property type="evidence" value="ECO:0007669"/>
    <property type="project" value="InterPro"/>
</dbReference>
<dbReference type="InterPro" id="IPR006591">
    <property type="entry name" value="RNAP_P/RPABC4"/>
</dbReference>
<dbReference type="InterPro" id="IPR039747">
    <property type="entry name" value="RPABC4"/>
</dbReference>
<dbReference type="STRING" id="56484.A0A1Y2FUR4"/>
<dbReference type="SMART" id="SM00659">
    <property type="entry name" value="RPOLCX"/>
    <property type="match status" value="1"/>
</dbReference>
<dbReference type="GO" id="GO:0005666">
    <property type="term" value="C:RNA polymerase III complex"/>
    <property type="evidence" value="ECO:0007669"/>
    <property type="project" value="TreeGrafter"/>
</dbReference>
<dbReference type="EMBL" id="MCFI01000001">
    <property type="protein sequence ID" value="ORY87732.1"/>
    <property type="molecule type" value="Genomic_DNA"/>
</dbReference>
<evidence type="ECO:0000256" key="3">
    <source>
        <dbReference type="ARBA" id="ARBA00022833"/>
    </source>
</evidence>
<evidence type="ECO:0000256" key="5">
    <source>
        <dbReference type="ARBA" id="ARBA00025770"/>
    </source>
</evidence>
<dbReference type="GO" id="GO:0008270">
    <property type="term" value="F:zinc ion binding"/>
    <property type="evidence" value="ECO:0007669"/>
    <property type="project" value="InterPro"/>
</dbReference>
<dbReference type="PANTHER" id="PTHR12056:SF2">
    <property type="entry name" value="GEO11084P1"/>
    <property type="match status" value="1"/>
</dbReference>
<evidence type="ECO:0000256" key="1">
    <source>
        <dbReference type="ARBA" id="ARBA00004123"/>
    </source>
</evidence>
<comment type="subcellular location">
    <subcellularLocation>
        <location evidence="1">Nucleus</location>
    </subcellularLocation>
</comment>
<dbReference type="FunFam" id="2.20.28.30:FF:000002">
    <property type="entry name" value="DNA-directed RNA polymerases II, IV and V subunit 12"/>
    <property type="match status" value="1"/>
</dbReference>
<keyword evidence="4" id="KW-0539">Nucleus</keyword>
<dbReference type="Gene3D" id="2.20.28.30">
    <property type="entry name" value="RNA polymerase ii, chain L"/>
    <property type="match status" value="1"/>
</dbReference>
<protein>
    <submittedName>
        <fullName evidence="6">DNA directed RNA polymerase</fullName>
    </submittedName>
</protein>
<evidence type="ECO:0000256" key="2">
    <source>
        <dbReference type="ARBA" id="ARBA00022723"/>
    </source>
</evidence>
<organism evidence="6 7">
    <name type="scientific">Protomyces lactucae-debilis</name>
    <dbReference type="NCBI Taxonomy" id="2754530"/>
    <lineage>
        <taxon>Eukaryota</taxon>
        <taxon>Fungi</taxon>
        <taxon>Dikarya</taxon>
        <taxon>Ascomycota</taxon>
        <taxon>Taphrinomycotina</taxon>
        <taxon>Taphrinomycetes</taxon>
        <taxon>Taphrinales</taxon>
        <taxon>Protomycetaceae</taxon>
        <taxon>Protomyces</taxon>
    </lineage>
</organism>
<reference evidence="6 7" key="1">
    <citation type="submission" date="2016-07" db="EMBL/GenBank/DDBJ databases">
        <title>Pervasive Adenine N6-methylation of Active Genes in Fungi.</title>
        <authorList>
            <consortium name="DOE Joint Genome Institute"/>
            <person name="Mondo S.J."/>
            <person name="Dannebaum R.O."/>
            <person name="Kuo R.C."/>
            <person name="Labutti K."/>
            <person name="Haridas S."/>
            <person name="Kuo A."/>
            <person name="Salamov A."/>
            <person name="Ahrendt S.R."/>
            <person name="Lipzen A."/>
            <person name="Sullivan W."/>
            <person name="Andreopoulos W.B."/>
            <person name="Clum A."/>
            <person name="Lindquist E."/>
            <person name="Daum C."/>
            <person name="Ramamoorthy G.K."/>
            <person name="Gryganskyi A."/>
            <person name="Culley D."/>
            <person name="Magnuson J.K."/>
            <person name="James T.Y."/>
            <person name="O'Malley M.A."/>
            <person name="Stajich J.E."/>
            <person name="Spatafora J.W."/>
            <person name="Visel A."/>
            <person name="Grigoriev I.V."/>
        </authorList>
    </citation>
    <scope>NUCLEOTIDE SEQUENCE [LARGE SCALE GENOMIC DNA]</scope>
    <source>
        <strain evidence="6 7">12-1054</strain>
    </source>
</reference>
<name>A0A1Y2FUR4_PROLT</name>
<keyword evidence="2" id="KW-0479">Metal-binding</keyword>
<comment type="similarity">
    <text evidence="5">Belongs to the archaeal Rpo12/eukaryotic RPC10 RNA polymerase subunit family.</text>
</comment>
<dbReference type="GO" id="GO:0005736">
    <property type="term" value="C:RNA polymerase I complex"/>
    <property type="evidence" value="ECO:0007669"/>
    <property type="project" value="TreeGrafter"/>
</dbReference>
<keyword evidence="7" id="KW-1185">Reference proteome</keyword>
<evidence type="ECO:0000313" key="6">
    <source>
        <dbReference type="EMBL" id="ORY87732.1"/>
    </source>
</evidence>
<proteinExistence type="inferred from homology"/>
<sequence length="61" mass="6999">MSASYNPDESGPVKADKVNYICADCGQKNNIQMREVIRCRSCGHRVMYKERTKKMVQFLAV</sequence>
<dbReference type="PANTHER" id="PTHR12056">
    <property type="entry name" value="DNA-DIRECTED RNA POLYMERASES I, II, AND III"/>
    <property type="match status" value="1"/>
</dbReference>
<dbReference type="Pfam" id="PF03604">
    <property type="entry name" value="Zn_ribbon_RPAB4"/>
    <property type="match status" value="1"/>
</dbReference>
<evidence type="ECO:0000313" key="7">
    <source>
        <dbReference type="Proteomes" id="UP000193685"/>
    </source>
</evidence>
<dbReference type="AlphaFoldDB" id="A0A1Y2FUR4"/>
<dbReference type="RefSeq" id="XP_040728227.1">
    <property type="nucleotide sequence ID" value="XM_040867421.1"/>
</dbReference>
<dbReference type="OrthoDB" id="5585087at2759"/>
<dbReference type="InterPro" id="IPR029040">
    <property type="entry name" value="RPABC4/Spt4"/>
</dbReference>
<keyword evidence="3" id="KW-0862">Zinc</keyword>
<dbReference type="GO" id="GO:0005665">
    <property type="term" value="C:RNA polymerase II, core complex"/>
    <property type="evidence" value="ECO:0007669"/>
    <property type="project" value="TreeGrafter"/>
</dbReference>